<evidence type="ECO:0000313" key="3">
    <source>
        <dbReference type="Proteomes" id="UP000237000"/>
    </source>
</evidence>
<dbReference type="Proteomes" id="UP000237000">
    <property type="component" value="Unassembled WGS sequence"/>
</dbReference>
<comment type="caution">
    <text evidence="2">The sequence shown here is derived from an EMBL/GenBank/DDBJ whole genome shotgun (WGS) entry which is preliminary data.</text>
</comment>
<protein>
    <submittedName>
        <fullName evidence="2">Uncharacterized protein</fullName>
    </submittedName>
</protein>
<organism evidence="2 3">
    <name type="scientific">Trema orientale</name>
    <name type="common">Charcoal tree</name>
    <name type="synonym">Celtis orientalis</name>
    <dbReference type="NCBI Taxonomy" id="63057"/>
    <lineage>
        <taxon>Eukaryota</taxon>
        <taxon>Viridiplantae</taxon>
        <taxon>Streptophyta</taxon>
        <taxon>Embryophyta</taxon>
        <taxon>Tracheophyta</taxon>
        <taxon>Spermatophyta</taxon>
        <taxon>Magnoliopsida</taxon>
        <taxon>eudicotyledons</taxon>
        <taxon>Gunneridae</taxon>
        <taxon>Pentapetalae</taxon>
        <taxon>rosids</taxon>
        <taxon>fabids</taxon>
        <taxon>Rosales</taxon>
        <taxon>Cannabaceae</taxon>
        <taxon>Trema</taxon>
    </lineage>
</organism>
<accession>A0A2P5EK51</accession>
<reference evidence="3" key="1">
    <citation type="submission" date="2016-06" db="EMBL/GenBank/DDBJ databases">
        <title>Parallel loss of symbiosis genes in relatives of nitrogen-fixing non-legume Parasponia.</title>
        <authorList>
            <person name="Van Velzen R."/>
            <person name="Holmer R."/>
            <person name="Bu F."/>
            <person name="Rutten L."/>
            <person name="Van Zeijl A."/>
            <person name="Liu W."/>
            <person name="Santuari L."/>
            <person name="Cao Q."/>
            <person name="Sharma T."/>
            <person name="Shen D."/>
            <person name="Roswanjaya Y."/>
            <person name="Wardhani T."/>
            <person name="Kalhor M.S."/>
            <person name="Jansen J."/>
            <person name="Van den Hoogen J."/>
            <person name="Gungor B."/>
            <person name="Hartog M."/>
            <person name="Hontelez J."/>
            <person name="Verver J."/>
            <person name="Yang W.-C."/>
            <person name="Schijlen E."/>
            <person name="Repin R."/>
            <person name="Schilthuizen M."/>
            <person name="Schranz E."/>
            <person name="Heidstra R."/>
            <person name="Miyata K."/>
            <person name="Fedorova E."/>
            <person name="Kohlen W."/>
            <person name="Bisseling T."/>
            <person name="Smit S."/>
            <person name="Geurts R."/>
        </authorList>
    </citation>
    <scope>NUCLEOTIDE SEQUENCE [LARGE SCALE GENOMIC DNA]</scope>
    <source>
        <strain evidence="3">cv. RG33-2</strain>
    </source>
</reference>
<evidence type="ECO:0000313" key="2">
    <source>
        <dbReference type="EMBL" id="PON85910.1"/>
    </source>
</evidence>
<dbReference type="EMBL" id="JXTC01000140">
    <property type="protein sequence ID" value="PON85910.1"/>
    <property type="molecule type" value="Genomic_DNA"/>
</dbReference>
<feature type="compositionally biased region" description="Low complexity" evidence="1">
    <location>
        <begin position="16"/>
        <end position="25"/>
    </location>
</feature>
<keyword evidence="3" id="KW-1185">Reference proteome</keyword>
<gene>
    <name evidence="2" type="ORF">TorRG33x02_182700</name>
</gene>
<sequence>MKIPASTPSGSKRNTSSKSSTKTLVLKLDIPDENPIDLKRKMANIGSVEEEK</sequence>
<feature type="region of interest" description="Disordered" evidence="1">
    <location>
        <begin position="1"/>
        <end position="25"/>
    </location>
</feature>
<proteinExistence type="predicted"/>
<dbReference type="InParanoid" id="A0A2P5EK51"/>
<feature type="compositionally biased region" description="Polar residues" evidence="1">
    <location>
        <begin position="1"/>
        <end position="14"/>
    </location>
</feature>
<name>A0A2P5EK51_TREOI</name>
<evidence type="ECO:0000256" key="1">
    <source>
        <dbReference type="SAM" id="MobiDB-lite"/>
    </source>
</evidence>
<dbReference type="AlphaFoldDB" id="A0A2P5EK51"/>
<feature type="non-terminal residue" evidence="2">
    <location>
        <position position="52"/>
    </location>
</feature>